<keyword evidence="1" id="KW-0812">Transmembrane</keyword>
<evidence type="ECO:0000313" key="2">
    <source>
        <dbReference type="EMBL" id="CAE7720811.1"/>
    </source>
</evidence>
<dbReference type="EMBL" id="CAJNJA010036461">
    <property type="protein sequence ID" value="CAE7720811.1"/>
    <property type="molecule type" value="Genomic_DNA"/>
</dbReference>
<reference evidence="2" key="1">
    <citation type="submission" date="2021-02" db="EMBL/GenBank/DDBJ databases">
        <authorList>
            <person name="Dougan E. K."/>
            <person name="Rhodes N."/>
            <person name="Thang M."/>
            <person name="Chan C."/>
        </authorList>
    </citation>
    <scope>NUCLEOTIDE SEQUENCE</scope>
</reference>
<gene>
    <name evidence="2" type="ORF">SNEC2469_LOCUS20782</name>
</gene>
<comment type="caution">
    <text evidence="2">The sequence shown here is derived from an EMBL/GenBank/DDBJ whole genome shotgun (WGS) entry which is preliminary data.</text>
</comment>
<keyword evidence="1" id="KW-0472">Membrane</keyword>
<name>A0A812XEX9_9DINO</name>
<keyword evidence="1" id="KW-1133">Transmembrane helix</keyword>
<proteinExistence type="predicted"/>
<sequence>MLDSHDASSRSLRVQLTQPQSSSLERFGYEPPPRVAYPPVIEFIRGQAFNAFIFVVFAGTAIWIGVAWVQLAEDSSAKKNSSGVPVDLIPLIKLLSVPLVCLLFTWFHVWLALQMKLAIQKPCLCRRAARTTFSMYQIVLFSRCRLIEQISIA</sequence>
<dbReference type="Proteomes" id="UP000601435">
    <property type="component" value="Unassembled WGS sequence"/>
</dbReference>
<accession>A0A812XEX9</accession>
<dbReference type="AlphaFoldDB" id="A0A812XEX9"/>
<evidence type="ECO:0000313" key="3">
    <source>
        <dbReference type="Proteomes" id="UP000601435"/>
    </source>
</evidence>
<feature type="transmembrane region" description="Helical" evidence="1">
    <location>
        <begin position="91"/>
        <end position="113"/>
    </location>
</feature>
<organism evidence="2 3">
    <name type="scientific">Symbiodinium necroappetens</name>
    <dbReference type="NCBI Taxonomy" id="1628268"/>
    <lineage>
        <taxon>Eukaryota</taxon>
        <taxon>Sar</taxon>
        <taxon>Alveolata</taxon>
        <taxon>Dinophyceae</taxon>
        <taxon>Suessiales</taxon>
        <taxon>Symbiodiniaceae</taxon>
        <taxon>Symbiodinium</taxon>
    </lineage>
</organism>
<evidence type="ECO:0000256" key="1">
    <source>
        <dbReference type="SAM" id="Phobius"/>
    </source>
</evidence>
<feature type="transmembrane region" description="Helical" evidence="1">
    <location>
        <begin position="51"/>
        <end position="71"/>
    </location>
</feature>
<protein>
    <submittedName>
        <fullName evidence="2">Uncharacterized protein</fullName>
    </submittedName>
</protein>
<keyword evidence="3" id="KW-1185">Reference proteome</keyword>